<dbReference type="AlphaFoldDB" id="A0AAN7MVZ1"/>
<dbReference type="EMBL" id="JAXQNO010000002">
    <property type="protein sequence ID" value="KAK4803200.1"/>
    <property type="molecule type" value="Genomic_DNA"/>
</dbReference>
<keyword evidence="3" id="KW-1185">Reference proteome</keyword>
<reference evidence="2 3" key="1">
    <citation type="journal article" date="2023" name="Hortic Res">
        <title>Pangenome of water caltrop reveals structural variations and asymmetric subgenome divergence after allopolyploidization.</title>
        <authorList>
            <person name="Zhang X."/>
            <person name="Chen Y."/>
            <person name="Wang L."/>
            <person name="Yuan Y."/>
            <person name="Fang M."/>
            <person name="Shi L."/>
            <person name="Lu R."/>
            <person name="Comes H.P."/>
            <person name="Ma Y."/>
            <person name="Chen Y."/>
            <person name="Huang G."/>
            <person name="Zhou Y."/>
            <person name="Zheng Z."/>
            <person name="Qiu Y."/>
        </authorList>
    </citation>
    <scope>NUCLEOTIDE SEQUENCE [LARGE SCALE GENOMIC DNA]</scope>
    <source>
        <strain evidence="2">F231</strain>
    </source>
</reference>
<evidence type="ECO:0000313" key="3">
    <source>
        <dbReference type="Proteomes" id="UP001346149"/>
    </source>
</evidence>
<feature type="compositionally biased region" description="Polar residues" evidence="1">
    <location>
        <begin position="20"/>
        <end position="34"/>
    </location>
</feature>
<protein>
    <submittedName>
        <fullName evidence="2">Uncharacterized protein</fullName>
    </submittedName>
</protein>
<organism evidence="2 3">
    <name type="scientific">Trapa natans</name>
    <name type="common">Water chestnut</name>
    <dbReference type="NCBI Taxonomy" id="22666"/>
    <lineage>
        <taxon>Eukaryota</taxon>
        <taxon>Viridiplantae</taxon>
        <taxon>Streptophyta</taxon>
        <taxon>Embryophyta</taxon>
        <taxon>Tracheophyta</taxon>
        <taxon>Spermatophyta</taxon>
        <taxon>Magnoliopsida</taxon>
        <taxon>eudicotyledons</taxon>
        <taxon>Gunneridae</taxon>
        <taxon>Pentapetalae</taxon>
        <taxon>rosids</taxon>
        <taxon>malvids</taxon>
        <taxon>Myrtales</taxon>
        <taxon>Lythraceae</taxon>
        <taxon>Trapa</taxon>
    </lineage>
</organism>
<evidence type="ECO:0000313" key="2">
    <source>
        <dbReference type="EMBL" id="KAK4803200.1"/>
    </source>
</evidence>
<name>A0AAN7MVZ1_TRANT</name>
<sequence>MQITRQSDGTKHWPTDHLDTISSNSHLPVESCTNGYMTSDVEEHTTEGLAHEAEALAPDTGSPFANDFGIDSSELPF</sequence>
<feature type="region of interest" description="Disordered" evidence="1">
    <location>
        <begin position="55"/>
        <end position="77"/>
    </location>
</feature>
<feature type="region of interest" description="Disordered" evidence="1">
    <location>
        <begin position="1"/>
        <end position="34"/>
    </location>
</feature>
<accession>A0AAN7MVZ1</accession>
<gene>
    <name evidence="2" type="ORF">SAY86_001403</name>
</gene>
<dbReference type="Proteomes" id="UP001346149">
    <property type="component" value="Unassembled WGS sequence"/>
</dbReference>
<comment type="caution">
    <text evidence="2">The sequence shown here is derived from an EMBL/GenBank/DDBJ whole genome shotgun (WGS) entry which is preliminary data.</text>
</comment>
<proteinExistence type="predicted"/>
<evidence type="ECO:0000256" key="1">
    <source>
        <dbReference type="SAM" id="MobiDB-lite"/>
    </source>
</evidence>
<feature type="compositionally biased region" description="Basic and acidic residues" evidence="1">
    <location>
        <begin position="8"/>
        <end position="19"/>
    </location>
</feature>